<reference evidence="2" key="2">
    <citation type="submission" date="2020-07" db="EMBL/GenBank/DDBJ databases">
        <authorList>
            <person name="Vera ALvarez R."/>
            <person name="Arias-Moreno D.M."/>
            <person name="Jimenez-Jacinto V."/>
            <person name="Jimenez-Bremont J.F."/>
            <person name="Swaminathan K."/>
            <person name="Moose S.P."/>
            <person name="Guerrero-Gonzalez M.L."/>
            <person name="Marino-Ramirez L."/>
            <person name="Landsman D."/>
            <person name="Rodriguez-Kessler M."/>
            <person name="Delgado-Sanchez P."/>
        </authorList>
    </citation>
    <scope>NUCLEOTIDE SEQUENCE</scope>
    <source>
        <tissue evidence="2">Cladode</tissue>
    </source>
</reference>
<proteinExistence type="predicted"/>
<protein>
    <submittedName>
        <fullName evidence="2">Lactoylglutathione lyase</fullName>
        <ecNumber evidence="2">4.4.1.5</ecNumber>
    </submittedName>
</protein>
<dbReference type="PANTHER" id="PTHR46142">
    <property type="match status" value="1"/>
</dbReference>
<accession>A0A7C9DT51</accession>
<name>A0A7C9DT51_OPUST</name>
<dbReference type="AlphaFoldDB" id="A0A7C9DT51"/>
<dbReference type="SUPFAM" id="SSF54593">
    <property type="entry name" value="Glyoxalase/Bleomycin resistance protein/Dihydroxybiphenyl dioxygenase"/>
    <property type="match status" value="1"/>
</dbReference>
<dbReference type="InterPro" id="IPR004360">
    <property type="entry name" value="Glyas_Fos-R_dOase_dom"/>
</dbReference>
<dbReference type="CDD" id="cd07245">
    <property type="entry name" value="VOC_like"/>
    <property type="match status" value="1"/>
</dbReference>
<dbReference type="InterPro" id="IPR029068">
    <property type="entry name" value="Glyas_Bleomycin-R_OHBP_Dase"/>
</dbReference>
<reference evidence="2" key="1">
    <citation type="journal article" date="2013" name="J. Plant Res.">
        <title>Effect of fungi and light on seed germination of three Opuntia species from semiarid lands of central Mexico.</title>
        <authorList>
            <person name="Delgado-Sanchez P."/>
            <person name="Jimenez-Bremont J.F."/>
            <person name="Guerrero-Gonzalez Mde L."/>
            <person name="Flores J."/>
        </authorList>
    </citation>
    <scope>NUCLEOTIDE SEQUENCE</scope>
    <source>
        <tissue evidence="2">Cladode</tissue>
    </source>
</reference>
<dbReference type="EC" id="4.4.1.5" evidence="2"/>
<dbReference type="EMBL" id="GISG01168010">
    <property type="protein sequence ID" value="MBA4651061.1"/>
    <property type="molecule type" value="Transcribed_RNA"/>
</dbReference>
<dbReference type="InterPro" id="IPR037523">
    <property type="entry name" value="VOC_core"/>
</dbReference>
<dbReference type="Gene3D" id="3.10.180.10">
    <property type="entry name" value="2,3-Dihydroxybiphenyl 1,2-Dioxygenase, domain 1"/>
    <property type="match status" value="1"/>
</dbReference>
<dbReference type="GO" id="GO:0004462">
    <property type="term" value="F:lactoylglutathione lyase activity"/>
    <property type="evidence" value="ECO:0007669"/>
    <property type="project" value="UniProtKB-EC"/>
</dbReference>
<evidence type="ECO:0000259" key="1">
    <source>
        <dbReference type="PROSITE" id="PS51819"/>
    </source>
</evidence>
<dbReference type="PROSITE" id="PS51819">
    <property type="entry name" value="VOC"/>
    <property type="match status" value="1"/>
</dbReference>
<dbReference type="PANTHER" id="PTHR46142:SF14">
    <property type="entry name" value="METHYLMALONYL-COA EPIMERASE, MITOCHONDRIAL-LIKE"/>
    <property type="match status" value="1"/>
</dbReference>
<sequence>MRGDGENPLPLKCLNHISIVCRSIKKSLDFYQNVLGFIPVKRPGSFDFQGAWLFNYGIGIHLIQSEDTNGVALLKVINPKDHHISFQCESMATVEKTLKEMKIEYIKSRVTEGGISVDQLFFHDPDGLMIEICNCENLPVVPLRADLPIRSCPSVNYVFKQP</sequence>
<dbReference type="Pfam" id="PF00903">
    <property type="entry name" value="Glyoxalase"/>
    <property type="match status" value="1"/>
</dbReference>
<organism evidence="2">
    <name type="scientific">Opuntia streptacantha</name>
    <name type="common">Prickly pear cactus</name>
    <name type="synonym">Opuntia cardona</name>
    <dbReference type="NCBI Taxonomy" id="393608"/>
    <lineage>
        <taxon>Eukaryota</taxon>
        <taxon>Viridiplantae</taxon>
        <taxon>Streptophyta</taxon>
        <taxon>Embryophyta</taxon>
        <taxon>Tracheophyta</taxon>
        <taxon>Spermatophyta</taxon>
        <taxon>Magnoliopsida</taxon>
        <taxon>eudicotyledons</taxon>
        <taxon>Gunneridae</taxon>
        <taxon>Pentapetalae</taxon>
        <taxon>Caryophyllales</taxon>
        <taxon>Cactineae</taxon>
        <taxon>Cactaceae</taxon>
        <taxon>Opuntioideae</taxon>
        <taxon>Opuntia</taxon>
    </lineage>
</organism>
<evidence type="ECO:0000313" key="2">
    <source>
        <dbReference type="EMBL" id="MBA4651061.1"/>
    </source>
</evidence>
<keyword evidence="2" id="KW-0456">Lyase</keyword>
<feature type="domain" description="VOC" evidence="1">
    <location>
        <begin position="13"/>
        <end position="135"/>
    </location>
</feature>